<protein>
    <submittedName>
        <fullName evidence="10">Germination protein GerC</fullName>
    </submittedName>
</protein>
<evidence type="ECO:0000256" key="4">
    <source>
        <dbReference type="ARBA" id="ARBA00022729"/>
    </source>
</evidence>
<dbReference type="AlphaFoldDB" id="A0A917LQF3"/>
<dbReference type="PANTHER" id="PTHR35789:SF1">
    <property type="entry name" value="SPORE GERMINATION PROTEIN B3"/>
    <property type="match status" value="1"/>
</dbReference>
<dbReference type="PANTHER" id="PTHR35789">
    <property type="entry name" value="SPORE GERMINATION PROTEIN B3"/>
    <property type="match status" value="1"/>
</dbReference>
<evidence type="ECO:0000256" key="5">
    <source>
        <dbReference type="ARBA" id="ARBA00023136"/>
    </source>
</evidence>
<dbReference type="InterPro" id="IPR057336">
    <property type="entry name" value="GerAC_N"/>
</dbReference>
<keyword evidence="3" id="KW-0309">Germination</keyword>
<reference evidence="10 11" key="1">
    <citation type="journal article" date="2014" name="Int. J. Syst. Evol. Microbiol.">
        <title>Complete genome sequence of Corynebacterium casei LMG S-19264T (=DSM 44701T), isolated from a smear-ripened cheese.</title>
        <authorList>
            <consortium name="US DOE Joint Genome Institute (JGI-PGF)"/>
            <person name="Walter F."/>
            <person name="Albersmeier A."/>
            <person name="Kalinowski J."/>
            <person name="Ruckert C."/>
        </authorList>
    </citation>
    <scope>NUCLEOTIDE SEQUENCE [LARGE SCALE GENOMIC DNA]</scope>
    <source>
        <strain evidence="10 11">CGMCC 1.15286</strain>
    </source>
</reference>
<evidence type="ECO:0000259" key="9">
    <source>
        <dbReference type="Pfam" id="PF25198"/>
    </source>
</evidence>
<dbReference type="InterPro" id="IPR046953">
    <property type="entry name" value="Spore_GerAC-like_C"/>
</dbReference>
<evidence type="ECO:0000256" key="3">
    <source>
        <dbReference type="ARBA" id="ARBA00022544"/>
    </source>
</evidence>
<evidence type="ECO:0000256" key="7">
    <source>
        <dbReference type="ARBA" id="ARBA00023288"/>
    </source>
</evidence>
<evidence type="ECO:0000256" key="2">
    <source>
        <dbReference type="ARBA" id="ARBA00007886"/>
    </source>
</evidence>
<keyword evidence="4" id="KW-0732">Signal</keyword>
<dbReference type="Pfam" id="PF25198">
    <property type="entry name" value="Spore_GerAC_N"/>
    <property type="match status" value="1"/>
</dbReference>
<proteinExistence type="inferred from homology"/>
<comment type="subcellular location">
    <subcellularLocation>
        <location evidence="1">Membrane</location>
        <topology evidence="1">Lipid-anchor</topology>
    </subcellularLocation>
</comment>
<dbReference type="NCBIfam" id="TIGR02887">
    <property type="entry name" value="spore_ger_x_C"/>
    <property type="match status" value="1"/>
</dbReference>
<comment type="similarity">
    <text evidence="2">Belongs to the GerABKC lipoprotein family.</text>
</comment>
<name>A0A917LQF3_9BACL</name>
<dbReference type="Pfam" id="PF05504">
    <property type="entry name" value="Spore_GerAC"/>
    <property type="match status" value="1"/>
</dbReference>
<evidence type="ECO:0000256" key="1">
    <source>
        <dbReference type="ARBA" id="ARBA00004635"/>
    </source>
</evidence>
<keyword evidence="11" id="KW-1185">Reference proteome</keyword>
<evidence type="ECO:0000313" key="11">
    <source>
        <dbReference type="Proteomes" id="UP000600247"/>
    </source>
</evidence>
<dbReference type="InterPro" id="IPR008844">
    <property type="entry name" value="Spore_GerAC-like"/>
</dbReference>
<evidence type="ECO:0000313" key="10">
    <source>
        <dbReference type="EMBL" id="GGG51345.1"/>
    </source>
</evidence>
<dbReference type="Proteomes" id="UP000600247">
    <property type="component" value="Unassembled WGS sequence"/>
</dbReference>
<evidence type="ECO:0000259" key="8">
    <source>
        <dbReference type="Pfam" id="PF05504"/>
    </source>
</evidence>
<dbReference type="GO" id="GO:0009847">
    <property type="term" value="P:spore germination"/>
    <property type="evidence" value="ECO:0007669"/>
    <property type="project" value="InterPro"/>
</dbReference>
<evidence type="ECO:0000256" key="6">
    <source>
        <dbReference type="ARBA" id="ARBA00023139"/>
    </source>
</evidence>
<dbReference type="InterPro" id="IPR038501">
    <property type="entry name" value="Spore_GerAC_C_sf"/>
</dbReference>
<gene>
    <name evidence="10" type="ORF">GCM10010918_00050</name>
</gene>
<keyword evidence="6" id="KW-0564">Palmitate</keyword>
<dbReference type="RefSeq" id="WP_188886910.1">
    <property type="nucleotide sequence ID" value="NZ_BMHY01000001.1"/>
</dbReference>
<organism evidence="10 11">
    <name type="scientific">Paenibacillus radicis</name>
    <name type="common">ex Gao et al. 2016</name>
    <dbReference type="NCBI Taxonomy" id="1737354"/>
    <lineage>
        <taxon>Bacteria</taxon>
        <taxon>Bacillati</taxon>
        <taxon>Bacillota</taxon>
        <taxon>Bacilli</taxon>
        <taxon>Bacillales</taxon>
        <taxon>Paenibacillaceae</taxon>
        <taxon>Paenibacillus</taxon>
    </lineage>
</organism>
<comment type="caution">
    <text evidence="10">The sequence shown here is derived from an EMBL/GenBank/DDBJ whole genome shotgun (WGS) entry which is preliminary data.</text>
</comment>
<dbReference type="Gene3D" id="3.30.300.210">
    <property type="entry name" value="Nutrient germinant receptor protein C, domain 3"/>
    <property type="match status" value="1"/>
</dbReference>
<feature type="domain" description="Spore germination protein N-terminal" evidence="9">
    <location>
        <begin position="35"/>
        <end position="208"/>
    </location>
</feature>
<accession>A0A917LQF3</accession>
<dbReference type="GO" id="GO:0016020">
    <property type="term" value="C:membrane"/>
    <property type="evidence" value="ECO:0007669"/>
    <property type="project" value="UniProtKB-SubCell"/>
</dbReference>
<sequence>MAATTLWRKSSVKAPLLLKLVLPLTILFTATGCWDEVDLQKVSYAAALGIDYVDDNYVVYTQLLSFDSIAKRETSAASEKPIWIGAKKGDTPLGALFNLMNTSQYNLSMDHLKTIVIHERAFAHVKTILDGINRMRATRYTTYIYGTQEDLEKLFTIDNFFSSSPLNSILYSPQITHRENSFVLPMRMQDVVRQGLEPGMTTLLPSIRTSNTEWKNDGKQMDLDVIDGVFAFKNSRFAGFLPRKEISGLAWGTEGFERTIVSVTPKENQEATVIIDNSKMNVTWDPQTSIFHLQTNMQGHIVEWDTDVDRVQFVKMVEEKVKKEIRATIVKGQEIGVDVYPLEHVLYRYHLKQWKEIRKKGVWKPSIDEIRIDVNFTLKYSGEVEVFK</sequence>
<dbReference type="EMBL" id="BMHY01000001">
    <property type="protein sequence ID" value="GGG51345.1"/>
    <property type="molecule type" value="Genomic_DNA"/>
</dbReference>
<keyword evidence="5" id="KW-0472">Membrane</keyword>
<feature type="domain" description="Spore germination GerAC-like C-terminal" evidence="8">
    <location>
        <begin position="228"/>
        <end position="379"/>
    </location>
</feature>
<keyword evidence="7" id="KW-0449">Lipoprotein</keyword>